<dbReference type="FunCoup" id="A0A7M7STM7">
    <property type="interactions" value="801"/>
</dbReference>
<dbReference type="PANTHER" id="PTHR45698:SF1">
    <property type="entry name" value="TRACE AMINE-ASSOCIATED RECEPTOR 13C-LIKE"/>
    <property type="match status" value="1"/>
</dbReference>
<reference evidence="8" key="2">
    <citation type="submission" date="2021-01" db="UniProtKB">
        <authorList>
            <consortium name="EnsemblMetazoa"/>
        </authorList>
    </citation>
    <scope>IDENTIFICATION</scope>
</reference>
<keyword evidence="5" id="KW-0297">G-protein coupled receptor</keyword>
<feature type="transmembrane region" description="Helical" evidence="6">
    <location>
        <begin position="114"/>
        <end position="135"/>
    </location>
</feature>
<dbReference type="InterPro" id="IPR000276">
    <property type="entry name" value="GPCR_Rhodpsn"/>
</dbReference>
<keyword evidence="4 6" id="KW-0472">Membrane</keyword>
<comment type="similarity">
    <text evidence="5">Belongs to the G-protein coupled receptor 1 family.</text>
</comment>
<dbReference type="PROSITE" id="PS00237">
    <property type="entry name" value="G_PROTEIN_RECEP_F1_1"/>
    <property type="match status" value="1"/>
</dbReference>
<dbReference type="GO" id="GO:0016020">
    <property type="term" value="C:membrane"/>
    <property type="evidence" value="ECO:0007669"/>
    <property type="project" value="UniProtKB-SubCell"/>
</dbReference>
<dbReference type="CDD" id="cd00637">
    <property type="entry name" value="7tm_classA_rhodopsin-like"/>
    <property type="match status" value="1"/>
</dbReference>
<feature type="transmembrane region" description="Helical" evidence="6">
    <location>
        <begin position="255"/>
        <end position="279"/>
    </location>
</feature>
<feature type="transmembrane region" description="Helical" evidence="6">
    <location>
        <begin position="43"/>
        <end position="63"/>
    </location>
</feature>
<dbReference type="PANTHER" id="PTHR45698">
    <property type="entry name" value="TRACE AMINE-ASSOCIATED RECEPTOR 19N-RELATED"/>
    <property type="match status" value="1"/>
</dbReference>
<feature type="transmembrane region" description="Helical" evidence="6">
    <location>
        <begin position="156"/>
        <end position="182"/>
    </location>
</feature>
<evidence type="ECO:0000256" key="2">
    <source>
        <dbReference type="ARBA" id="ARBA00022692"/>
    </source>
</evidence>
<keyword evidence="5" id="KW-0675">Receptor</keyword>
<protein>
    <recommendedName>
        <fullName evidence="7">G-protein coupled receptors family 1 profile domain-containing protein</fullName>
    </recommendedName>
</protein>
<dbReference type="GO" id="GO:0004930">
    <property type="term" value="F:G protein-coupled receptor activity"/>
    <property type="evidence" value="ECO:0007669"/>
    <property type="project" value="UniProtKB-KW"/>
</dbReference>
<dbReference type="OMA" id="HKFIIVF"/>
<dbReference type="PRINTS" id="PR00237">
    <property type="entry name" value="GPCRRHODOPSN"/>
</dbReference>
<evidence type="ECO:0000313" key="9">
    <source>
        <dbReference type="Proteomes" id="UP000007110"/>
    </source>
</evidence>
<feature type="transmembrane region" description="Helical" evidence="6">
    <location>
        <begin position="202"/>
        <end position="227"/>
    </location>
</feature>
<name>A0A7M7STM7_STRPU</name>
<evidence type="ECO:0000256" key="6">
    <source>
        <dbReference type="SAM" id="Phobius"/>
    </source>
</evidence>
<sequence length="358" mass="40423">MDFATEMATMDLTTMTTIVDLAPTANTEIDWSWKHIDWSYSEILHLCSSVLGIVGNLLVILALRKRRAASRSTDTLMSALAFADFLTSIFTIPVPSAATVPDSPLGQFYCKMTLPGFFLFVAFTASSYILMAISIERFLAVVYPLQFNQLMARKQMLFIVISIIWIVSFLVYGIFIATAVIANEVTHTCTLYFPTNAAKVTLGYFMFIYRFVLPVMVMLITQVFIACKLHQHSVHFKGQEAVSFHIKARNRVLKLMSIVIIVFIITWGPGQFSFFLYTIGVLPPTYIGGPLHKFIIVFTTYNSCMNPVIYIVWFPEFRMALRQLFSCKPSTAAQSEEAIVESKNESVSRRTSNMSNNI</sequence>
<dbReference type="AlphaFoldDB" id="A0A7M7STM7"/>
<keyword evidence="2 5" id="KW-0812">Transmembrane</keyword>
<dbReference type="OrthoDB" id="5965524at2759"/>
<proteinExistence type="inferred from homology"/>
<reference evidence="9" key="1">
    <citation type="submission" date="2015-02" db="EMBL/GenBank/DDBJ databases">
        <title>Genome sequencing for Strongylocentrotus purpuratus.</title>
        <authorList>
            <person name="Murali S."/>
            <person name="Liu Y."/>
            <person name="Vee V."/>
            <person name="English A."/>
            <person name="Wang M."/>
            <person name="Skinner E."/>
            <person name="Han Y."/>
            <person name="Muzny D.M."/>
            <person name="Worley K.C."/>
            <person name="Gibbs R.A."/>
        </authorList>
    </citation>
    <scope>NUCLEOTIDE SEQUENCE</scope>
</reference>
<evidence type="ECO:0000313" key="8">
    <source>
        <dbReference type="EnsemblMetazoa" id="XP_030830601"/>
    </source>
</evidence>
<accession>A0A7M7STM7</accession>
<dbReference type="InParanoid" id="A0A7M7STM7"/>
<keyword evidence="5" id="KW-0807">Transducer</keyword>
<evidence type="ECO:0000256" key="3">
    <source>
        <dbReference type="ARBA" id="ARBA00022989"/>
    </source>
</evidence>
<evidence type="ECO:0000256" key="4">
    <source>
        <dbReference type="ARBA" id="ARBA00023136"/>
    </source>
</evidence>
<dbReference type="KEGG" id="spu:577066"/>
<keyword evidence="3 6" id="KW-1133">Transmembrane helix</keyword>
<dbReference type="InterPro" id="IPR017452">
    <property type="entry name" value="GPCR_Rhodpsn_7TM"/>
</dbReference>
<keyword evidence="9" id="KW-1185">Reference proteome</keyword>
<dbReference type="EnsemblMetazoa" id="XM_030974741">
    <property type="protein sequence ID" value="XP_030830601"/>
    <property type="gene ID" value="LOC577066"/>
</dbReference>
<dbReference type="GeneID" id="577066"/>
<organism evidence="8 9">
    <name type="scientific">Strongylocentrotus purpuratus</name>
    <name type="common">Purple sea urchin</name>
    <dbReference type="NCBI Taxonomy" id="7668"/>
    <lineage>
        <taxon>Eukaryota</taxon>
        <taxon>Metazoa</taxon>
        <taxon>Echinodermata</taxon>
        <taxon>Eleutherozoa</taxon>
        <taxon>Echinozoa</taxon>
        <taxon>Echinoidea</taxon>
        <taxon>Euechinoidea</taxon>
        <taxon>Echinacea</taxon>
        <taxon>Camarodonta</taxon>
        <taxon>Echinidea</taxon>
        <taxon>Strongylocentrotidae</taxon>
        <taxon>Strongylocentrotus</taxon>
    </lineage>
</organism>
<dbReference type="RefSeq" id="XP_030830601.1">
    <property type="nucleotide sequence ID" value="XM_030974741.1"/>
</dbReference>
<comment type="subcellular location">
    <subcellularLocation>
        <location evidence="1">Membrane</location>
    </subcellularLocation>
</comment>
<dbReference type="SUPFAM" id="SSF81321">
    <property type="entry name" value="Family A G protein-coupled receptor-like"/>
    <property type="match status" value="1"/>
</dbReference>
<feature type="domain" description="G-protein coupled receptors family 1 profile" evidence="7">
    <location>
        <begin position="55"/>
        <end position="310"/>
    </location>
</feature>
<dbReference type="Pfam" id="PF00001">
    <property type="entry name" value="7tm_1"/>
    <property type="match status" value="1"/>
</dbReference>
<dbReference type="PROSITE" id="PS50262">
    <property type="entry name" value="G_PROTEIN_RECEP_F1_2"/>
    <property type="match status" value="1"/>
</dbReference>
<feature type="transmembrane region" description="Helical" evidence="6">
    <location>
        <begin position="75"/>
        <end position="94"/>
    </location>
</feature>
<dbReference type="SMART" id="SM01381">
    <property type="entry name" value="7TM_GPCR_Srsx"/>
    <property type="match status" value="1"/>
</dbReference>
<evidence type="ECO:0000259" key="7">
    <source>
        <dbReference type="PROSITE" id="PS50262"/>
    </source>
</evidence>
<dbReference type="Proteomes" id="UP000007110">
    <property type="component" value="Unassembled WGS sequence"/>
</dbReference>
<feature type="transmembrane region" description="Helical" evidence="6">
    <location>
        <begin position="291"/>
        <end position="313"/>
    </location>
</feature>
<evidence type="ECO:0000256" key="1">
    <source>
        <dbReference type="ARBA" id="ARBA00004370"/>
    </source>
</evidence>
<evidence type="ECO:0000256" key="5">
    <source>
        <dbReference type="RuleBase" id="RU000688"/>
    </source>
</evidence>
<dbReference type="Gene3D" id="1.20.1070.10">
    <property type="entry name" value="Rhodopsin 7-helix transmembrane proteins"/>
    <property type="match status" value="1"/>
</dbReference>